<gene>
    <name evidence="2" type="ORF">EGW08_023305</name>
</gene>
<evidence type="ECO:0000313" key="2">
    <source>
        <dbReference type="EMBL" id="RUS68929.1"/>
    </source>
</evidence>
<feature type="region of interest" description="Disordered" evidence="1">
    <location>
        <begin position="1"/>
        <end position="57"/>
    </location>
</feature>
<feature type="compositionally biased region" description="Basic and acidic residues" evidence="1">
    <location>
        <begin position="117"/>
        <end position="134"/>
    </location>
</feature>
<sequence>MRRRREAMRSAKSYPESPDQPDSFRQDYTRRGTRGGREEQRPCRRIPNPLATNPSFFHRRRGAAIAGRSAAAGHRRAVLPHLNKHSYFGERWAGRRKFPHAGPRLGTRRAGPTRNQWSRDRTADNVLAHRDNRRGTGYGITYALGQRPGRDSATLDDSRRPVSNPEPLSDRRSTDSLSNVGDRHRLGSSRTAADEHRSPHIYTLGYTVQDSELTICAL</sequence>
<proteinExistence type="predicted"/>
<feature type="region of interest" description="Disordered" evidence="1">
    <location>
        <begin position="97"/>
        <end position="195"/>
    </location>
</feature>
<protein>
    <submittedName>
        <fullName evidence="2">Uncharacterized protein</fullName>
    </submittedName>
</protein>
<comment type="caution">
    <text evidence="2">The sequence shown here is derived from an EMBL/GenBank/DDBJ whole genome shotgun (WGS) entry which is preliminary data.</text>
</comment>
<evidence type="ECO:0000256" key="1">
    <source>
        <dbReference type="SAM" id="MobiDB-lite"/>
    </source>
</evidence>
<evidence type="ECO:0000313" key="3">
    <source>
        <dbReference type="Proteomes" id="UP000271974"/>
    </source>
</evidence>
<dbReference type="EMBL" id="RQTK01001917">
    <property type="protein sequence ID" value="RUS68929.1"/>
    <property type="molecule type" value="Genomic_DNA"/>
</dbReference>
<reference evidence="2 3" key="1">
    <citation type="submission" date="2019-01" db="EMBL/GenBank/DDBJ databases">
        <title>A draft genome assembly of the solar-powered sea slug Elysia chlorotica.</title>
        <authorList>
            <person name="Cai H."/>
            <person name="Li Q."/>
            <person name="Fang X."/>
            <person name="Li J."/>
            <person name="Curtis N.E."/>
            <person name="Altenburger A."/>
            <person name="Shibata T."/>
            <person name="Feng M."/>
            <person name="Maeda T."/>
            <person name="Schwartz J.A."/>
            <person name="Shigenobu S."/>
            <person name="Lundholm N."/>
            <person name="Nishiyama T."/>
            <person name="Yang H."/>
            <person name="Hasebe M."/>
            <person name="Li S."/>
            <person name="Pierce S.K."/>
            <person name="Wang J."/>
        </authorList>
    </citation>
    <scope>NUCLEOTIDE SEQUENCE [LARGE SCALE GENOMIC DNA]</scope>
    <source>
        <strain evidence="2">EC2010</strain>
        <tissue evidence="2">Whole organism of an adult</tissue>
    </source>
</reference>
<name>A0A3S1AW81_ELYCH</name>
<dbReference type="Proteomes" id="UP000271974">
    <property type="component" value="Unassembled WGS sequence"/>
</dbReference>
<organism evidence="2 3">
    <name type="scientific">Elysia chlorotica</name>
    <name type="common">Eastern emerald elysia</name>
    <name type="synonym">Sea slug</name>
    <dbReference type="NCBI Taxonomy" id="188477"/>
    <lineage>
        <taxon>Eukaryota</taxon>
        <taxon>Metazoa</taxon>
        <taxon>Spiralia</taxon>
        <taxon>Lophotrochozoa</taxon>
        <taxon>Mollusca</taxon>
        <taxon>Gastropoda</taxon>
        <taxon>Heterobranchia</taxon>
        <taxon>Euthyneura</taxon>
        <taxon>Panpulmonata</taxon>
        <taxon>Sacoglossa</taxon>
        <taxon>Placobranchoidea</taxon>
        <taxon>Plakobranchidae</taxon>
        <taxon>Elysia</taxon>
    </lineage>
</organism>
<dbReference type="AlphaFoldDB" id="A0A3S1AW81"/>
<feature type="compositionally biased region" description="Basic and acidic residues" evidence="1">
    <location>
        <begin position="22"/>
        <end position="42"/>
    </location>
</feature>
<accession>A0A3S1AW81</accession>
<keyword evidence="3" id="KW-1185">Reference proteome</keyword>